<name>A0A2Z6NIZ5_TRISU</name>
<dbReference type="SUPFAM" id="SSF81383">
    <property type="entry name" value="F-box domain"/>
    <property type="match status" value="1"/>
</dbReference>
<dbReference type="InterPro" id="IPR001611">
    <property type="entry name" value="Leu-rich_rpt"/>
</dbReference>
<feature type="domain" description="F-box" evidence="2">
    <location>
        <begin position="34"/>
        <end position="81"/>
    </location>
</feature>
<evidence type="ECO:0000313" key="4">
    <source>
        <dbReference type="Proteomes" id="UP000242715"/>
    </source>
</evidence>
<proteinExistence type="predicted"/>
<feature type="compositionally biased region" description="Pro residues" evidence="1">
    <location>
        <begin position="1"/>
        <end position="21"/>
    </location>
</feature>
<dbReference type="CDD" id="cd22164">
    <property type="entry name" value="F-box_AtSKIP19-like"/>
    <property type="match status" value="1"/>
</dbReference>
<dbReference type="PANTHER" id="PTHR38926:SF65">
    <property type="entry name" value="F-BOX_LRR PROTEIN"/>
    <property type="match status" value="1"/>
</dbReference>
<dbReference type="Pfam" id="PF13516">
    <property type="entry name" value="LRR_6"/>
    <property type="match status" value="1"/>
</dbReference>
<dbReference type="InterPro" id="IPR001810">
    <property type="entry name" value="F-box_dom"/>
</dbReference>
<organism evidence="3 4">
    <name type="scientific">Trifolium subterraneum</name>
    <name type="common">Subterranean clover</name>
    <dbReference type="NCBI Taxonomy" id="3900"/>
    <lineage>
        <taxon>Eukaryota</taxon>
        <taxon>Viridiplantae</taxon>
        <taxon>Streptophyta</taxon>
        <taxon>Embryophyta</taxon>
        <taxon>Tracheophyta</taxon>
        <taxon>Spermatophyta</taxon>
        <taxon>Magnoliopsida</taxon>
        <taxon>eudicotyledons</taxon>
        <taxon>Gunneridae</taxon>
        <taxon>Pentapetalae</taxon>
        <taxon>rosids</taxon>
        <taxon>fabids</taxon>
        <taxon>Fabales</taxon>
        <taxon>Fabaceae</taxon>
        <taxon>Papilionoideae</taxon>
        <taxon>50 kb inversion clade</taxon>
        <taxon>NPAAA clade</taxon>
        <taxon>Hologalegina</taxon>
        <taxon>IRL clade</taxon>
        <taxon>Trifolieae</taxon>
        <taxon>Trifolium</taxon>
    </lineage>
</organism>
<reference evidence="4" key="1">
    <citation type="journal article" date="2017" name="Front. Plant Sci.">
        <title>Climate Clever Clovers: New Paradigm to Reduce the Environmental Footprint of Ruminants by Breeding Low Methanogenic Forages Utilizing Haplotype Variation.</title>
        <authorList>
            <person name="Kaur P."/>
            <person name="Appels R."/>
            <person name="Bayer P.E."/>
            <person name="Keeble-Gagnere G."/>
            <person name="Wang J."/>
            <person name="Hirakawa H."/>
            <person name="Shirasawa K."/>
            <person name="Vercoe P."/>
            <person name="Stefanova K."/>
            <person name="Durmic Z."/>
            <person name="Nichols P."/>
            <person name="Revell C."/>
            <person name="Isobe S.N."/>
            <person name="Edwards D."/>
            <person name="Erskine W."/>
        </authorList>
    </citation>
    <scope>NUCLEOTIDE SEQUENCE [LARGE SCALE GENOMIC DNA]</scope>
    <source>
        <strain evidence="4">cv. Daliak</strain>
    </source>
</reference>
<evidence type="ECO:0000313" key="3">
    <source>
        <dbReference type="EMBL" id="GAU35895.1"/>
    </source>
</evidence>
<sequence length="333" mass="38079">MYTLPPPAPPPPPPPLPPPPSSRSNWKELIYSRRRNWLDLPRDVVLTIFRKLGTIDTLHRAHNVCTTWRNISKDPFLYHTIDMPNIGTDLSMDWYLELLCNRAIDYSSGQVTDINIEYFGTDDVLNHIADSVSHLRRLRLVGCYGVTDEGLCEVAEKFPHLEELDITISSLSDTPLQAIGQHCHQLKTFKFNIEGSRHPHMEYDDEAFAIAKTMPGLRHLQLFGNKMSNAGLLAILDGCPLLESLDIRQCFNLNLVGSLGKRCKEQIKYLRRPYDTIDDYPFQAEIHHGSPDEDYPDGISDIDFLSDDDFAYYEFSGGSDFSEYEYDGNEYDL</sequence>
<dbReference type="Pfam" id="PF12937">
    <property type="entry name" value="F-box-like"/>
    <property type="match status" value="1"/>
</dbReference>
<dbReference type="Gene3D" id="3.80.10.10">
    <property type="entry name" value="Ribonuclease Inhibitor"/>
    <property type="match status" value="1"/>
</dbReference>
<evidence type="ECO:0000256" key="1">
    <source>
        <dbReference type="SAM" id="MobiDB-lite"/>
    </source>
</evidence>
<feature type="region of interest" description="Disordered" evidence="1">
    <location>
        <begin position="1"/>
        <end position="22"/>
    </location>
</feature>
<dbReference type="PANTHER" id="PTHR38926">
    <property type="entry name" value="F-BOX DOMAIN CONTAINING PROTEIN, EXPRESSED"/>
    <property type="match status" value="1"/>
</dbReference>
<dbReference type="InterPro" id="IPR036047">
    <property type="entry name" value="F-box-like_dom_sf"/>
</dbReference>
<dbReference type="OrthoDB" id="2095648at2759"/>
<dbReference type="PROSITE" id="PS50181">
    <property type="entry name" value="FBOX"/>
    <property type="match status" value="1"/>
</dbReference>
<keyword evidence="4" id="KW-1185">Reference proteome</keyword>
<dbReference type="Proteomes" id="UP000242715">
    <property type="component" value="Unassembled WGS sequence"/>
</dbReference>
<dbReference type="InterPro" id="IPR032675">
    <property type="entry name" value="LRR_dom_sf"/>
</dbReference>
<dbReference type="EMBL" id="DF973608">
    <property type="protein sequence ID" value="GAU35895.1"/>
    <property type="molecule type" value="Genomic_DNA"/>
</dbReference>
<dbReference type="SUPFAM" id="SSF52047">
    <property type="entry name" value="RNI-like"/>
    <property type="match status" value="1"/>
</dbReference>
<gene>
    <name evidence="3" type="ORF">TSUD_383870</name>
</gene>
<accession>A0A2Z6NIZ5</accession>
<dbReference type="AlphaFoldDB" id="A0A2Z6NIZ5"/>
<dbReference type="InterPro" id="IPR006553">
    <property type="entry name" value="Leu-rich_rpt_Cys-con_subtyp"/>
</dbReference>
<protein>
    <recommendedName>
        <fullName evidence="2">F-box domain-containing protein</fullName>
    </recommendedName>
</protein>
<dbReference type="Gene3D" id="1.20.1280.50">
    <property type="match status" value="1"/>
</dbReference>
<dbReference type="SMART" id="SM00367">
    <property type="entry name" value="LRR_CC"/>
    <property type="match status" value="4"/>
</dbReference>
<evidence type="ECO:0000259" key="2">
    <source>
        <dbReference type="PROSITE" id="PS50181"/>
    </source>
</evidence>